<dbReference type="Proteomes" id="UP001236652">
    <property type="component" value="Chromosome"/>
</dbReference>
<dbReference type="Gene3D" id="1.10.3720.10">
    <property type="entry name" value="MetI-like"/>
    <property type="match status" value="1"/>
</dbReference>
<keyword evidence="4 6" id="KW-1133">Transmembrane helix</keyword>
<dbReference type="PANTHER" id="PTHR43839:SF3">
    <property type="entry name" value="OLIGOPEPTIDE ABC TRANSPORTER, PERMEASE PROTEIN"/>
    <property type="match status" value="1"/>
</dbReference>
<evidence type="ECO:0000259" key="7">
    <source>
        <dbReference type="PROSITE" id="PS50928"/>
    </source>
</evidence>
<feature type="transmembrane region" description="Helical" evidence="6">
    <location>
        <begin position="7"/>
        <end position="27"/>
    </location>
</feature>
<dbReference type="InterPro" id="IPR000515">
    <property type="entry name" value="MetI-like"/>
</dbReference>
<comment type="subcellular location">
    <subcellularLocation>
        <location evidence="6">Cell membrane</location>
        <topology evidence="6">Multi-pass membrane protein</topology>
    </subcellularLocation>
    <subcellularLocation>
        <location evidence="1">Membrane</location>
        <topology evidence="1">Multi-pass membrane protein</topology>
    </subcellularLocation>
</comment>
<keyword evidence="2 6" id="KW-0813">Transport</keyword>
<comment type="similarity">
    <text evidence="6">Belongs to the binding-protein-dependent transport system permease family.</text>
</comment>
<dbReference type="EMBL" id="CP126446">
    <property type="protein sequence ID" value="WIF98537.1"/>
    <property type="molecule type" value="Genomic_DNA"/>
</dbReference>
<dbReference type="RefSeq" id="WP_231419193.1">
    <property type="nucleotide sequence ID" value="NZ_CP126446.1"/>
</dbReference>
<feature type="domain" description="ABC transmembrane type-1" evidence="7">
    <location>
        <begin position="77"/>
        <end position="287"/>
    </location>
</feature>
<protein>
    <submittedName>
        <fullName evidence="8">ABC transporter permease subunit</fullName>
    </submittedName>
</protein>
<evidence type="ECO:0000313" key="9">
    <source>
        <dbReference type="Proteomes" id="UP001236652"/>
    </source>
</evidence>
<evidence type="ECO:0000256" key="3">
    <source>
        <dbReference type="ARBA" id="ARBA00022692"/>
    </source>
</evidence>
<evidence type="ECO:0000256" key="5">
    <source>
        <dbReference type="ARBA" id="ARBA00023136"/>
    </source>
</evidence>
<evidence type="ECO:0000256" key="4">
    <source>
        <dbReference type="ARBA" id="ARBA00022989"/>
    </source>
</evidence>
<evidence type="ECO:0000256" key="6">
    <source>
        <dbReference type="RuleBase" id="RU363032"/>
    </source>
</evidence>
<accession>A0ABY8UY15</accession>
<dbReference type="SUPFAM" id="SSF161098">
    <property type="entry name" value="MetI-like"/>
    <property type="match status" value="1"/>
</dbReference>
<organism evidence="8 9">
    <name type="scientific">Pontibacillus chungwhensis</name>
    <dbReference type="NCBI Taxonomy" id="265426"/>
    <lineage>
        <taxon>Bacteria</taxon>
        <taxon>Bacillati</taxon>
        <taxon>Bacillota</taxon>
        <taxon>Bacilli</taxon>
        <taxon>Bacillales</taxon>
        <taxon>Bacillaceae</taxon>
        <taxon>Pontibacillus</taxon>
    </lineage>
</organism>
<sequence>MKWNKQLIAGCIFLVGLLFVAFLGPYLPFIDENVETKGMMRTEEGEMTIPPFPPSGEYWLGSDHYGRDILSRLVVGTKEVLAVVLSVVLIRYSIAIPLGLGAFYYRPVRALLQFLNQTLSFVPMIFIVLFFLMLPYVYFSPHRTTWLIIILAVVEVGRVGDVLYKQTEEISYKPFMDTAITSGNTSFQMLRRYYFPQLFPHMAVNVSLDISRVMFVIGQLGLIQVFISHKIEALPSVTTPAYKVVNTSNAWPVLFQRATADVFGSVWIPFAGAGAITIFVVGFYLLGNGIRHYFEKRQSYI</sequence>
<keyword evidence="3 6" id="KW-0812">Transmembrane</keyword>
<evidence type="ECO:0000256" key="2">
    <source>
        <dbReference type="ARBA" id="ARBA00022448"/>
    </source>
</evidence>
<gene>
    <name evidence="8" type="ORF">QNI29_02385</name>
</gene>
<name>A0ABY8UY15_9BACI</name>
<keyword evidence="5 6" id="KW-0472">Membrane</keyword>
<dbReference type="PROSITE" id="PS50928">
    <property type="entry name" value="ABC_TM1"/>
    <property type="match status" value="1"/>
</dbReference>
<keyword evidence="9" id="KW-1185">Reference proteome</keyword>
<dbReference type="Pfam" id="PF00528">
    <property type="entry name" value="BPD_transp_1"/>
    <property type="match status" value="1"/>
</dbReference>
<proteinExistence type="inferred from homology"/>
<dbReference type="InterPro" id="IPR035906">
    <property type="entry name" value="MetI-like_sf"/>
</dbReference>
<dbReference type="PANTHER" id="PTHR43839">
    <property type="entry name" value="OPPC IN A BINDING PROTEIN-DEPENDENT TRANSPORT SYSTEM"/>
    <property type="match status" value="1"/>
</dbReference>
<reference evidence="8 9" key="1">
    <citation type="submission" date="2023-05" db="EMBL/GenBank/DDBJ databases">
        <title>Comparative genomics reveals the evidence of polycyclic aromatic hydrocarbons degradation in moderately halophilic genus Pontibacillus.</title>
        <authorList>
            <person name="Yang H."/>
            <person name="Qian Z."/>
        </authorList>
    </citation>
    <scope>NUCLEOTIDE SEQUENCE [LARGE SCALE GENOMIC DNA]</scope>
    <source>
        <strain evidence="9">HN14</strain>
    </source>
</reference>
<evidence type="ECO:0000313" key="8">
    <source>
        <dbReference type="EMBL" id="WIF98537.1"/>
    </source>
</evidence>
<feature type="transmembrane region" description="Helical" evidence="6">
    <location>
        <begin position="266"/>
        <end position="287"/>
    </location>
</feature>
<evidence type="ECO:0000256" key="1">
    <source>
        <dbReference type="ARBA" id="ARBA00004141"/>
    </source>
</evidence>
<feature type="transmembrane region" description="Helical" evidence="6">
    <location>
        <begin position="117"/>
        <end position="139"/>
    </location>
</feature>
<feature type="transmembrane region" description="Helical" evidence="6">
    <location>
        <begin position="80"/>
        <end position="105"/>
    </location>
</feature>
<dbReference type="CDD" id="cd06261">
    <property type="entry name" value="TM_PBP2"/>
    <property type="match status" value="1"/>
</dbReference>